<evidence type="ECO:0000313" key="7">
    <source>
        <dbReference type="EMBL" id="OWK63584.1"/>
    </source>
</evidence>
<comment type="caution">
    <text evidence="7">The sequence shown here is derived from an EMBL/GenBank/DDBJ whole genome shotgun (WGS) entry which is preliminary data.</text>
</comment>
<evidence type="ECO:0000256" key="3">
    <source>
        <dbReference type="ARBA" id="ARBA00022843"/>
    </source>
</evidence>
<dbReference type="GO" id="GO:1990918">
    <property type="term" value="P:double-strand break repair involved in meiotic recombination"/>
    <property type="evidence" value="ECO:0007669"/>
    <property type="project" value="TreeGrafter"/>
</dbReference>
<dbReference type="GO" id="GO:0036297">
    <property type="term" value="P:interstrand cross-link repair"/>
    <property type="evidence" value="ECO:0007669"/>
    <property type="project" value="TreeGrafter"/>
</dbReference>
<dbReference type="InterPro" id="IPR029448">
    <property type="entry name" value="FANCD2"/>
</dbReference>
<dbReference type="GO" id="GO:0000793">
    <property type="term" value="C:condensed chromosome"/>
    <property type="evidence" value="ECO:0007669"/>
    <property type="project" value="TreeGrafter"/>
</dbReference>
<dbReference type="Pfam" id="PF14631">
    <property type="entry name" value="FancD2"/>
    <property type="match status" value="2"/>
</dbReference>
<name>A0A218VBX8_9PASE</name>
<keyword evidence="8" id="KW-1185">Reference proteome</keyword>
<feature type="compositionally biased region" description="Basic residues" evidence="6">
    <location>
        <begin position="878"/>
        <end position="887"/>
    </location>
</feature>
<reference evidence="7 8" key="1">
    <citation type="submission" date="2017-05" db="EMBL/GenBank/DDBJ databases">
        <title>Genome of assembly of the Bengalese finch, Lonchura striata domestica.</title>
        <authorList>
            <person name="Colquitt B.M."/>
            <person name="Brainard M.S."/>
        </authorList>
    </citation>
    <scope>NUCLEOTIDE SEQUENCE [LARGE SCALE GENOMIC DNA]</scope>
    <source>
        <strain evidence="7">White83orange57</strain>
    </source>
</reference>
<dbReference type="GO" id="GO:0070182">
    <property type="term" value="F:DNA polymerase binding"/>
    <property type="evidence" value="ECO:0007669"/>
    <property type="project" value="TreeGrafter"/>
</dbReference>
<dbReference type="CDD" id="cd11721">
    <property type="entry name" value="FANCD2"/>
    <property type="match status" value="1"/>
</dbReference>
<evidence type="ECO:0000256" key="6">
    <source>
        <dbReference type="SAM" id="MobiDB-lite"/>
    </source>
</evidence>
<dbReference type="STRING" id="299123.ENSLSDP00000017200"/>
<proteinExistence type="inferred from homology"/>
<keyword evidence="3" id="KW-0832">Ubl conjugation</keyword>
<protein>
    <submittedName>
        <fullName evidence="7">Fanconi anemia group D2 protein</fullName>
    </submittedName>
</protein>
<dbReference type="GO" id="GO:0007129">
    <property type="term" value="P:homologous chromosome pairing at meiosis"/>
    <property type="evidence" value="ECO:0007669"/>
    <property type="project" value="TreeGrafter"/>
</dbReference>
<keyword evidence="2" id="KW-1017">Isopeptide bond</keyword>
<organism evidence="7 8">
    <name type="scientific">Lonchura striata</name>
    <name type="common">white-rumped munia</name>
    <dbReference type="NCBI Taxonomy" id="40157"/>
    <lineage>
        <taxon>Eukaryota</taxon>
        <taxon>Metazoa</taxon>
        <taxon>Chordata</taxon>
        <taxon>Craniata</taxon>
        <taxon>Vertebrata</taxon>
        <taxon>Euteleostomi</taxon>
        <taxon>Archelosauria</taxon>
        <taxon>Archosauria</taxon>
        <taxon>Dinosauria</taxon>
        <taxon>Saurischia</taxon>
        <taxon>Theropoda</taxon>
        <taxon>Coelurosauria</taxon>
        <taxon>Aves</taxon>
        <taxon>Neognathae</taxon>
        <taxon>Neoaves</taxon>
        <taxon>Telluraves</taxon>
        <taxon>Australaves</taxon>
        <taxon>Passeriformes</taxon>
        <taxon>Passeroidea</taxon>
        <taxon>Estrildidae</taxon>
        <taxon>Estrildinae</taxon>
        <taxon>Lonchura</taxon>
    </lineage>
</organism>
<comment type="subcellular location">
    <subcellularLocation>
        <location evidence="1">Nucleus</location>
    </subcellularLocation>
</comment>
<comment type="similarity">
    <text evidence="5">Belongs to the Fanconi anemia protein FANCD2 family.</text>
</comment>
<evidence type="ECO:0000256" key="5">
    <source>
        <dbReference type="ARBA" id="ARBA00093456"/>
    </source>
</evidence>
<evidence type="ECO:0000256" key="2">
    <source>
        <dbReference type="ARBA" id="ARBA00022499"/>
    </source>
</evidence>
<dbReference type="Proteomes" id="UP000197619">
    <property type="component" value="Unassembled WGS sequence"/>
</dbReference>
<accession>A0A218VBX8</accession>
<keyword evidence="4" id="KW-0539">Nucleus</keyword>
<evidence type="ECO:0000313" key="8">
    <source>
        <dbReference type="Proteomes" id="UP000197619"/>
    </source>
</evidence>
<dbReference type="GO" id="GO:0005634">
    <property type="term" value="C:nucleus"/>
    <property type="evidence" value="ECO:0007669"/>
    <property type="project" value="UniProtKB-SubCell"/>
</dbReference>
<dbReference type="PANTHER" id="PTHR32086:SF0">
    <property type="entry name" value="FANCONI ANEMIA GROUP D2 PROTEIN"/>
    <property type="match status" value="1"/>
</dbReference>
<evidence type="ECO:0000256" key="1">
    <source>
        <dbReference type="ARBA" id="ARBA00004123"/>
    </source>
</evidence>
<gene>
    <name evidence="7" type="primary">FANCD2</name>
    <name evidence="7" type="ORF">RLOC_00009768</name>
</gene>
<dbReference type="EMBL" id="MUZQ01000011">
    <property type="protein sequence ID" value="OWK63584.1"/>
    <property type="molecule type" value="Genomic_DNA"/>
</dbReference>
<dbReference type="GO" id="GO:0031573">
    <property type="term" value="P:mitotic intra-S DNA damage checkpoint signaling"/>
    <property type="evidence" value="ECO:0007669"/>
    <property type="project" value="TreeGrafter"/>
</dbReference>
<evidence type="ECO:0000256" key="4">
    <source>
        <dbReference type="ARBA" id="ARBA00023242"/>
    </source>
</evidence>
<sequence length="1355" mass="152156">MIRNNKGFVTMVSKRKLSKADASEESCKTDLPKIKKSRISDKENASALYGLEDEGVFEELLRTSGIVLKAGEGQNEIAVDQMAFQKKLCLALEKHPTYPAVVKQFISGLESHIKDRNQFKNCLLPCTPVRTEGSRNLVHSYCESLIKLLLGIKILQPAVITLLLEKIPEFFFDIVGTFGTNFPRLIINQFKWLDRLLDSQDMVSKLMQMVSISPVPIQHDIITSLPEILEDSQQSEVARELSCLLKQGRRLTVPVLDALSRLDLDAELVAEVRQSAMTIVPSVKLEDLPVVVKFILQNVKAADAVEVISDLRKSLDLSSCVLPLQIHSSQKKIKSQVQASQVTTSQNCVKLLFDVIKLAVRFQKDVSEAWIKAIENSTSVSDHKVLDLIVLLLIHSTNTRNRKQTEKVLRSKIRLGFMPEQLMQNAFQNHSTVIKDFFPSILALAQTFLHSAHPAVVSFGSCMYKQAFAAFDSYCQQEVVAALVTHVCSGTETELDISLDVLTDLVVLHTSLLMRYATFVKTILDSTQKLNPCQIRKLFYILSTLAFSQKQEGSYIQDDMHMVIRKWLSSTVPNHKQMGIIGAVSMIGSVALKRNEGDAASLERPELNSERDGQVSAKNEAVWDTGRLSTLLDLVGFCCEQTPEVLALYYDEFASLIEKQKGNLDLKLLDEFGKSLVEDFPSDFVVDLSPTVHGSFLFPVKSLYNLDEDQSQEAIAINLLPLVSQSELGRVTSEASNQSKRAVSPLCLSPCFRLLRLYTAEQNSGSLEEIDALLGCPLYLTDLEVEGKLDSLSKQEREFLCSLLFYALNWFREIVNAFCQQEDAEMKGKVLIRLQNITELQNMLGKCLAATPGYVPPPATFDSEAPEAVPSINAAGPARKRSGRKKKADSSKAGSADRSQAEDSSEGNQPDTELSELDKTAADREAGNPLAQLQSYRPYFRELDLEVFTVLHCGLLTKSVLDTEMHTEERGNKDVGFSHLCQRSPKEVAMCVVDLLKPLCKHMENMHNYFQAAVQNQGAEDEPGVNIQEHQLMSSCYQLLLLTFRSLFAWNGFSQHENSGLLRSALQVLADRLKPGETEFLLLEELISESFQYLLNFQQSVPSFHCAHILTQLLIAIAEKPMSGWKKEKMASLAKQFLCQSWVKPSGDQEKGSQFNSALHTLLWQTFPVFFRVMMAQLESSVKSIPAGKPSDSSEVQLEKLLRWNIAVRNFHILINLVKVFDSRPVLNICLKYGRLFVEAFLKLAMPLLDHSFKKHTDDVQSLLKTLQMSTRQLHHMCGHSKIHQDIGLTNHVPLLKKSLEQFVYRVKAMLAFNHCQEAFWVGILKNRDLQVRITALPGAIKIWERTVLTLSRQP</sequence>
<dbReference type="PANTHER" id="PTHR32086">
    <property type="entry name" value="FANCONI ANEMIA GROUP D2 PROTEIN"/>
    <property type="match status" value="1"/>
</dbReference>
<feature type="region of interest" description="Disordered" evidence="6">
    <location>
        <begin position="859"/>
        <end position="914"/>
    </location>
</feature>